<dbReference type="InterPro" id="IPR002068">
    <property type="entry name" value="A-crystallin/Hsp20_dom"/>
</dbReference>
<feature type="region of interest" description="Disordered" evidence="6">
    <location>
        <begin position="98"/>
        <end position="138"/>
    </location>
</feature>
<dbReference type="PANTHER" id="PTHR43670">
    <property type="entry name" value="HEAT SHOCK PROTEIN 26"/>
    <property type="match status" value="1"/>
</dbReference>
<feature type="compositionally biased region" description="Pro residues" evidence="6">
    <location>
        <begin position="119"/>
        <end position="128"/>
    </location>
</feature>
<gene>
    <name evidence="9" type="ORF">LIER_07909</name>
</gene>
<keyword evidence="7" id="KW-1133">Transmembrane helix</keyword>
<dbReference type="Pfam" id="PF00011">
    <property type="entry name" value="HSP20"/>
    <property type="match status" value="1"/>
</dbReference>
<evidence type="ECO:0000256" key="5">
    <source>
        <dbReference type="RuleBase" id="RU003616"/>
    </source>
</evidence>
<evidence type="ECO:0000256" key="3">
    <source>
        <dbReference type="ARBA" id="ARBA00022821"/>
    </source>
</evidence>
<feature type="compositionally biased region" description="Basic and acidic residues" evidence="6">
    <location>
        <begin position="179"/>
        <end position="193"/>
    </location>
</feature>
<keyword evidence="7" id="KW-0812">Transmembrane</keyword>
<dbReference type="PROSITE" id="PS01031">
    <property type="entry name" value="SHSP"/>
    <property type="match status" value="1"/>
</dbReference>
<dbReference type="PANTHER" id="PTHR43670:SF73">
    <property type="entry name" value="INACTIVE PROTEIN RESTRICTED TEV MOVEMENT 2-LIKE"/>
    <property type="match status" value="1"/>
</dbReference>
<keyword evidence="7" id="KW-0472">Membrane</keyword>
<comment type="similarity">
    <text evidence="4 5">Belongs to the small heat shock protein (HSP20) family.</text>
</comment>
<evidence type="ECO:0000256" key="4">
    <source>
        <dbReference type="PROSITE-ProRule" id="PRU00285"/>
    </source>
</evidence>
<organism evidence="9 10">
    <name type="scientific">Lithospermum erythrorhizon</name>
    <name type="common">Purple gromwell</name>
    <name type="synonym">Lithospermum officinale var. erythrorhizon</name>
    <dbReference type="NCBI Taxonomy" id="34254"/>
    <lineage>
        <taxon>Eukaryota</taxon>
        <taxon>Viridiplantae</taxon>
        <taxon>Streptophyta</taxon>
        <taxon>Embryophyta</taxon>
        <taxon>Tracheophyta</taxon>
        <taxon>Spermatophyta</taxon>
        <taxon>Magnoliopsida</taxon>
        <taxon>eudicotyledons</taxon>
        <taxon>Gunneridae</taxon>
        <taxon>Pentapetalae</taxon>
        <taxon>asterids</taxon>
        <taxon>lamiids</taxon>
        <taxon>Boraginales</taxon>
        <taxon>Boraginaceae</taxon>
        <taxon>Boraginoideae</taxon>
        <taxon>Lithospermeae</taxon>
        <taxon>Lithospermum</taxon>
    </lineage>
</organism>
<proteinExistence type="inferred from homology"/>
<protein>
    <recommendedName>
        <fullName evidence="8">SHSP domain-containing protein</fullName>
    </recommendedName>
</protein>
<dbReference type="GO" id="GO:0006952">
    <property type="term" value="P:defense response"/>
    <property type="evidence" value="ECO:0007669"/>
    <property type="project" value="UniProtKB-KW"/>
</dbReference>
<sequence>MDVTKKSTSGATPIYEDFVPTSKFVTDKDCDTLLIHLPGFKKEQLRVQLTRGILMISGSIPVGNNKRRRFQKEFPVSTNCETNKITARFENGVLHVKQPKLITPATPSVKSEQDKLPPKPRQPTPIPSSAPHESNKPAIKPHAMQNVAENGDKNKEGKETDKGKQTCCAKNETNMDQPSRNEEKTEGKDKVSTRKEDYGVNTIVENYQKMVRAMGQRLKMQRRVVHVVLTAVLGCLVAIYVNNLITSRQPTN</sequence>
<dbReference type="SUPFAM" id="SSF49764">
    <property type="entry name" value="HSP20-like chaperones"/>
    <property type="match status" value="1"/>
</dbReference>
<dbReference type="CDD" id="cd06464">
    <property type="entry name" value="ACD_sHsps-like"/>
    <property type="match status" value="1"/>
</dbReference>
<dbReference type="Gene3D" id="2.60.40.790">
    <property type="match status" value="1"/>
</dbReference>
<evidence type="ECO:0000313" key="10">
    <source>
        <dbReference type="Proteomes" id="UP001454036"/>
    </source>
</evidence>
<evidence type="ECO:0000256" key="6">
    <source>
        <dbReference type="SAM" id="MobiDB-lite"/>
    </source>
</evidence>
<evidence type="ECO:0000256" key="7">
    <source>
        <dbReference type="SAM" id="Phobius"/>
    </source>
</evidence>
<dbReference type="Proteomes" id="UP001454036">
    <property type="component" value="Unassembled WGS sequence"/>
</dbReference>
<reference evidence="9 10" key="1">
    <citation type="submission" date="2024-01" db="EMBL/GenBank/DDBJ databases">
        <title>The complete chloroplast genome sequence of Lithospermum erythrorhizon: insights into the phylogenetic relationship among Boraginaceae species and the maternal lineages of purple gromwells.</title>
        <authorList>
            <person name="Okada T."/>
            <person name="Watanabe K."/>
        </authorList>
    </citation>
    <scope>NUCLEOTIDE SEQUENCE [LARGE SCALE GENOMIC DNA]</scope>
</reference>
<feature type="region of interest" description="Disordered" evidence="6">
    <location>
        <begin position="150"/>
        <end position="193"/>
    </location>
</feature>
<dbReference type="EMBL" id="BAABME010001243">
    <property type="protein sequence ID" value="GAA0148477.1"/>
    <property type="molecule type" value="Genomic_DNA"/>
</dbReference>
<dbReference type="AlphaFoldDB" id="A0AAV3P9U6"/>
<comment type="caution">
    <text evidence="9">The sequence shown here is derived from an EMBL/GenBank/DDBJ whole genome shotgun (WGS) entry which is preliminary data.</text>
</comment>
<evidence type="ECO:0000313" key="9">
    <source>
        <dbReference type="EMBL" id="GAA0148477.1"/>
    </source>
</evidence>
<keyword evidence="10" id="KW-1185">Reference proteome</keyword>
<feature type="compositionally biased region" description="Basic and acidic residues" evidence="6">
    <location>
        <begin position="150"/>
        <end position="164"/>
    </location>
</feature>
<keyword evidence="3" id="KW-0611">Plant defense</keyword>
<accession>A0AAV3P9U6</accession>
<evidence type="ECO:0000256" key="1">
    <source>
        <dbReference type="ARBA" id="ARBA00004162"/>
    </source>
</evidence>
<evidence type="ECO:0000259" key="8">
    <source>
        <dbReference type="PROSITE" id="PS01031"/>
    </source>
</evidence>
<dbReference type="InterPro" id="IPR008978">
    <property type="entry name" value="HSP20-like_chaperone"/>
</dbReference>
<name>A0AAV3P9U6_LITER</name>
<dbReference type="GO" id="GO:0034605">
    <property type="term" value="P:cellular response to heat"/>
    <property type="evidence" value="ECO:0007669"/>
    <property type="project" value="TreeGrafter"/>
</dbReference>
<evidence type="ECO:0000256" key="2">
    <source>
        <dbReference type="ARBA" id="ARBA00022475"/>
    </source>
</evidence>
<feature type="transmembrane region" description="Helical" evidence="7">
    <location>
        <begin position="224"/>
        <end position="245"/>
    </location>
</feature>
<keyword evidence="2" id="KW-1003">Cell membrane</keyword>
<comment type="subcellular location">
    <subcellularLocation>
        <location evidence="1">Cell membrane</location>
        <topology evidence="1">Single-pass membrane protein</topology>
    </subcellularLocation>
</comment>
<feature type="domain" description="SHSP" evidence="8">
    <location>
        <begin position="13"/>
        <end position="119"/>
    </location>
</feature>
<dbReference type="GO" id="GO:0005886">
    <property type="term" value="C:plasma membrane"/>
    <property type="evidence" value="ECO:0007669"/>
    <property type="project" value="UniProtKB-SubCell"/>
</dbReference>